<dbReference type="NCBIfam" id="NF010335">
    <property type="entry name" value="PRK13764.1"/>
    <property type="match status" value="1"/>
</dbReference>
<dbReference type="PANTHER" id="PTHR11603:SF147">
    <property type="entry name" value="MEMBRANE PROTEIN"/>
    <property type="match status" value="1"/>
</dbReference>
<dbReference type="SUPFAM" id="SSF88723">
    <property type="entry name" value="PIN domain-like"/>
    <property type="match status" value="1"/>
</dbReference>
<reference evidence="7" key="1">
    <citation type="submission" date="2015-10" db="EMBL/GenBank/DDBJ databases">
        <authorList>
            <person name="Lehtovirta-Morley L.E."/>
            <person name="Vieille C."/>
        </authorList>
    </citation>
    <scope>NUCLEOTIDE SEQUENCE [LARGE SCALE GENOMIC DNA]</scope>
</reference>
<dbReference type="PANTHER" id="PTHR11603">
    <property type="entry name" value="AAA FAMILY ATPASE"/>
    <property type="match status" value="1"/>
</dbReference>
<dbReference type="SMART" id="SM00322">
    <property type="entry name" value="KH"/>
    <property type="match status" value="1"/>
</dbReference>
<dbReference type="SUPFAM" id="SSF52540">
    <property type="entry name" value="P-loop containing nucleoside triphosphate hydrolases"/>
    <property type="match status" value="1"/>
</dbReference>
<dbReference type="Gene3D" id="3.40.50.1010">
    <property type="entry name" value="5'-nuclease"/>
    <property type="match status" value="1"/>
</dbReference>
<dbReference type="CDD" id="cd00105">
    <property type="entry name" value="KH-I"/>
    <property type="match status" value="1"/>
</dbReference>
<proteinExistence type="inferred from homology"/>
<evidence type="ECO:0000259" key="5">
    <source>
        <dbReference type="SMART" id="SM00670"/>
    </source>
</evidence>
<evidence type="ECO:0000313" key="6">
    <source>
        <dbReference type="EMBL" id="CUR51502.1"/>
    </source>
</evidence>
<dbReference type="InterPro" id="IPR052041">
    <property type="entry name" value="Nucleic_acid_metab_PIN/TRAM"/>
</dbReference>
<dbReference type="InterPro" id="IPR004087">
    <property type="entry name" value="KH_dom"/>
</dbReference>
<organism evidence="6 7">
    <name type="scientific">Nitrosotalea devaniterrae</name>
    <dbReference type="NCBI Taxonomy" id="1078905"/>
    <lineage>
        <taxon>Archaea</taxon>
        <taxon>Nitrososphaerota</taxon>
        <taxon>Nitrososphaeria</taxon>
        <taxon>Nitrosotaleales</taxon>
        <taxon>Nitrosotaleaceae</taxon>
        <taxon>Nitrosotalea</taxon>
    </lineage>
</organism>
<evidence type="ECO:0000259" key="3">
    <source>
        <dbReference type="SMART" id="SM00322"/>
    </source>
</evidence>
<dbReference type="InterPro" id="IPR004088">
    <property type="entry name" value="KH_dom_type_1"/>
</dbReference>
<dbReference type="InterPro" id="IPR036612">
    <property type="entry name" value="KH_dom_type_1_sf"/>
</dbReference>
<dbReference type="EMBL" id="LN890280">
    <property type="protein sequence ID" value="CUR51502.1"/>
    <property type="molecule type" value="Genomic_DNA"/>
</dbReference>
<dbReference type="GO" id="GO:0003723">
    <property type="term" value="F:RNA binding"/>
    <property type="evidence" value="ECO:0007669"/>
    <property type="project" value="UniProtKB-UniRule"/>
</dbReference>
<gene>
    <name evidence="6" type="ORF">NDEV_0737</name>
</gene>
<feature type="domain" description="K Homology" evidence="3">
    <location>
        <begin position="488"/>
        <end position="575"/>
    </location>
</feature>
<comment type="similarity">
    <text evidence="1">In the N-terminal section; belongs to the PINc/VapC protein family.</text>
</comment>
<evidence type="ECO:0000259" key="4">
    <source>
        <dbReference type="SMART" id="SM00382"/>
    </source>
</evidence>
<evidence type="ECO:0000256" key="2">
    <source>
        <dbReference type="PROSITE-ProRule" id="PRU00117"/>
    </source>
</evidence>
<dbReference type="InterPro" id="IPR027417">
    <property type="entry name" value="P-loop_NTPase"/>
</dbReference>
<dbReference type="InterPro" id="IPR003593">
    <property type="entry name" value="AAA+_ATPase"/>
</dbReference>
<dbReference type="InterPro" id="IPR002716">
    <property type="entry name" value="PIN_dom"/>
</dbReference>
<evidence type="ECO:0008006" key="8">
    <source>
        <dbReference type="Google" id="ProtNLM"/>
    </source>
</evidence>
<evidence type="ECO:0000256" key="1">
    <source>
        <dbReference type="ARBA" id="ARBA00046345"/>
    </source>
</evidence>
<dbReference type="InterPro" id="IPR029060">
    <property type="entry name" value="PIN-like_dom_sf"/>
</dbReference>
<dbReference type="PROSITE" id="PS50084">
    <property type="entry name" value="KH_TYPE_1"/>
    <property type="match status" value="1"/>
</dbReference>
<evidence type="ECO:0000313" key="7">
    <source>
        <dbReference type="Proteomes" id="UP000196239"/>
    </source>
</evidence>
<feature type="domain" description="PIN" evidence="5">
    <location>
        <begin position="9"/>
        <end position="123"/>
    </location>
</feature>
<dbReference type="SMART" id="SM00382">
    <property type="entry name" value="AAA"/>
    <property type="match status" value="1"/>
</dbReference>
<dbReference type="Gene3D" id="3.40.50.300">
    <property type="entry name" value="P-loop containing nucleotide triphosphate hydrolases"/>
    <property type="match status" value="1"/>
</dbReference>
<dbReference type="InterPro" id="IPR001482">
    <property type="entry name" value="T2SS/T4SS_dom"/>
</dbReference>
<dbReference type="KEGG" id="ndv:NDEV_0737"/>
<keyword evidence="7" id="KW-1185">Reference proteome</keyword>
<name>A0A128A2E3_9ARCH</name>
<dbReference type="Gene3D" id="3.30.1370.10">
    <property type="entry name" value="K Homology domain, type 1"/>
    <property type="match status" value="1"/>
</dbReference>
<dbReference type="Pfam" id="PF01850">
    <property type="entry name" value="PIN"/>
    <property type="match status" value="1"/>
</dbReference>
<protein>
    <recommendedName>
        <fullName evidence="8">ATPase</fullName>
    </recommendedName>
</protein>
<sequence length="609" mass="67742">MLETSTRVEKFVVDTSIIIDGEITKLIEAGTLINCEIIIPVAVLDELQSQASQHKDYGFVGLEEIKKIRELSEKNNITLRFEGERPSMEDIKLARHGRIDAIIKDIAKKNGATFYTADYVQALVAQAEGVKTMYSKPQIKISDLEFEKYFDNQTMSIHLKEGTLPLAKQGKPGTFSLVTIGETILTKEYLEGITSEILEVSRATQLGIIEISKSGTLVIQYKDFRVVVTHSPFSNGYEITITHPIVKMSLEQYTISEKLMQRLSEKAEGILISGAPGSGKSTLASSLADYYAKKGKIVKTFESPRDLQVSKQVTQYTHLEGSFENAADILLLVRPDYTIFDEVRRYQDFRVFSDLRLAGVGMVGVVHAHAPLDAIQRFIGKVELGMIPHILDTVVFVKAGQISKVYELEFKVKVPTGMTEQDLARPVIEVRNFEDHNLEYEIYTYGEENIVIPITKESKSGGIEKLAESKIKDTIRRFDSDAEIEILSNNSIRVRVDKESIPAIIGRGGSTVNELEKTLGVHIDVVSKDGGSSRGGEWFEMSESGNNFVLEVDISKSGMDADVYVNDRNITSTRVGKSGRIIIAKKSSAGKRLINAVMSKDDIKITVHD</sequence>
<dbReference type="SMART" id="SM00670">
    <property type="entry name" value="PINc"/>
    <property type="match status" value="1"/>
</dbReference>
<accession>A0A128A2E3</accession>
<feature type="domain" description="AAA+ ATPase" evidence="4">
    <location>
        <begin position="266"/>
        <end position="391"/>
    </location>
</feature>
<keyword evidence="2" id="KW-0694">RNA-binding</keyword>
<dbReference type="AlphaFoldDB" id="A0A128A2E3"/>
<dbReference type="CDD" id="cd09878">
    <property type="entry name" value="PIN_VapC_VirB11L-ATPase-like"/>
    <property type="match status" value="1"/>
</dbReference>
<dbReference type="Proteomes" id="UP000196239">
    <property type="component" value="Chromosome 1"/>
</dbReference>
<dbReference type="Pfam" id="PF00437">
    <property type="entry name" value="T2SSE"/>
    <property type="match status" value="1"/>
</dbReference>
<dbReference type="Pfam" id="PF00013">
    <property type="entry name" value="KH_1"/>
    <property type="match status" value="1"/>
</dbReference>
<dbReference type="SUPFAM" id="SSF54791">
    <property type="entry name" value="Eukaryotic type KH-domain (KH-domain type I)"/>
    <property type="match status" value="1"/>
</dbReference>